<reference evidence="3" key="2">
    <citation type="submission" date="2019-10" db="EMBL/GenBank/DDBJ databases">
        <title>A de novo genome assembly of a pear dwarfing rootstock.</title>
        <authorList>
            <person name="Wang F."/>
            <person name="Wang J."/>
            <person name="Li S."/>
            <person name="Zhang Y."/>
            <person name="Fang M."/>
            <person name="Ma L."/>
            <person name="Zhao Y."/>
            <person name="Jiang S."/>
        </authorList>
    </citation>
    <scope>NUCLEOTIDE SEQUENCE [LARGE SCALE GENOMIC DNA]</scope>
</reference>
<reference evidence="2 3" key="3">
    <citation type="submission" date="2019-11" db="EMBL/GenBank/DDBJ databases">
        <title>A de novo genome assembly of a pear dwarfing rootstock.</title>
        <authorList>
            <person name="Wang F."/>
            <person name="Wang J."/>
            <person name="Li S."/>
            <person name="Zhang Y."/>
            <person name="Fang M."/>
            <person name="Ma L."/>
            <person name="Zhao Y."/>
            <person name="Jiang S."/>
        </authorList>
    </citation>
    <scope>NUCLEOTIDE SEQUENCE [LARGE SCALE GENOMIC DNA]</scope>
    <source>
        <strain evidence="2">S2</strain>
        <tissue evidence="2">Leaf</tissue>
    </source>
</reference>
<accession>A0A5N5FIV4</accession>
<comment type="caution">
    <text evidence="2">The sequence shown here is derived from an EMBL/GenBank/DDBJ whole genome shotgun (WGS) entry which is preliminary data.</text>
</comment>
<evidence type="ECO:0000313" key="3">
    <source>
        <dbReference type="Proteomes" id="UP000327157"/>
    </source>
</evidence>
<dbReference type="Proteomes" id="UP000327157">
    <property type="component" value="Chromosome 10"/>
</dbReference>
<dbReference type="AlphaFoldDB" id="A0A5N5FIV4"/>
<organism evidence="2 3">
    <name type="scientific">Pyrus ussuriensis x Pyrus communis</name>
    <dbReference type="NCBI Taxonomy" id="2448454"/>
    <lineage>
        <taxon>Eukaryota</taxon>
        <taxon>Viridiplantae</taxon>
        <taxon>Streptophyta</taxon>
        <taxon>Embryophyta</taxon>
        <taxon>Tracheophyta</taxon>
        <taxon>Spermatophyta</taxon>
        <taxon>Magnoliopsida</taxon>
        <taxon>eudicotyledons</taxon>
        <taxon>Gunneridae</taxon>
        <taxon>Pentapetalae</taxon>
        <taxon>rosids</taxon>
        <taxon>fabids</taxon>
        <taxon>Rosales</taxon>
        <taxon>Rosaceae</taxon>
        <taxon>Amygdaloideae</taxon>
        <taxon>Maleae</taxon>
        <taxon>Pyrus</taxon>
    </lineage>
</organism>
<feature type="chain" id="PRO_5024332593" evidence="1">
    <location>
        <begin position="22"/>
        <end position="95"/>
    </location>
</feature>
<reference evidence="2 3" key="1">
    <citation type="submission" date="2019-09" db="EMBL/GenBank/DDBJ databases">
        <authorList>
            <person name="Ou C."/>
        </authorList>
    </citation>
    <scope>NUCLEOTIDE SEQUENCE [LARGE SCALE GENOMIC DNA]</scope>
    <source>
        <strain evidence="2">S2</strain>
        <tissue evidence="2">Leaf</tissue>
    </source>
</reference>
<name>A0A5N5FIV4_9ROSA</name>
<protein>
    <submittedName>
        <fullName evidence="2">Uncharacterized protein</fullName>
    </submittedName>
</protein>
<feature type="signal peptide" evidence="1">
    <location>
        <begin position="1"/>
        <end position="21"/>
    </location>
</feature>
<keyword evidence="1" id="KW-0732">Signal</keyword>
<keyword evidence="3" id="KW-1185">Reference proteome</keyword>
<gene>
    <name evidence="2" type="ORF">D8674_003848</name>
</gene>
<evidence type="ECO:0000256" key="1">
    <source>
        <dbReference type="SAM" id="SignalP"/>
    </source>
</evidence>
<dbReference type="EMBL" id="SMOL01000695">
    <property type="protein sequence ID" value="KAB2602843.1"/>
    <property type="molecule type" value="Genomic_DNA"/>
</dbReference>
<evidence type="ECO:0000313" key="2">
    <source>
        <dbReference type="EMBL" id="KAB2602843.1"/>
    </source>
</evidence>
<sequence>MGCKRRIWHLGRFFMIIRLSGEVLMQGQLKKEAQRLKIIVSKFHNFPLSPSFQFHKSIPQKLFPCQNCAAIGEWENEDLKTFRFFLVACDTCLER</sequence>
<proteinExistence type="predicted"/>